<evidence type="ECO:0000313" key="10">
    <source>
        <dbReference type="EMBL" id="MSC32641.1"/>
    </source>
</evidence>
<evidence type="ECO:0000256" key="6">
    <source>
        <dbReference type="ARBA" id="ARBA00022683"/>
    </source>
</evidence>
<keyword evidence="5" id="KW-0808">Transferase</keyword>
<dbReference type="GO" id="GO:0016301">
    <property type="term" value="F:kinase activity"/>
    <property type="evidence" value="ECO:0007669"/>
    <property type="project" value="UniProtKB-KW"/>
</dbReference>
<dbReference type="Proteomes" id="UP000480929">
    <property type="component" value="Unassembled WGS sequence"/>
</dbReference>
<dbReference type="PROSITE" id="PS51101">
    <property type="entry name" value="PTS_EIIB_TYPE_4"/>
    <property type="match status" value="1"/>
</dbReference>
<sequence>MKITMARIDNRLLHGIVIAQYLPQADCQRIMVIDDEVANNPKKKEMMMFAKPDGYAASIIPLAKALENFKNSKYEGQRIFILAKTPQVFSALLEIGVPIPELIIGATDRLNEGIKLSNRAYISEEEADVCRHIQQLGTRIIVQHAPSVTPVDLSKIIH</sequence>
<evidence type="ECO:0000256" key="4">
    <source>
        <dbReference type="ARBA" id="ARBA00022597"/>
    </source>
</evidence>
<dbReference type="OrthoDB" id="9788818at2"/>
<keyword evidence="3" id="KW-0963">Cytoplasm</keyword>
<evidence type="ECO:0000256" key="7">
    <source>
        <dbReference type="ARBA" id="ARBA00022777"/>
    </source>
</evidence>
<keyword evidence="7" id="KW-0418">Kinase</keyword>
<dbReference type="EMBL" id="WKPI01000007">
    <property type="protein sequence ID" value="MSC32641.1"/>
    <property type="molecule type" value="Genomic_DNA"/>
</dbReference>
<evidence type="ECO:0000313" key="11">
    <source>
        <dbReference type="Proteomes" id="UP000433575"/>
    </source>
</evidence>
<comment type="caution">
    <text evidence="9">The sequence shown here is derived from an EMBL/GenBank/DDBJ whole genome shotgun (WGS) entry which is preliminary data.</text>
</comment>
<organism evidence="9 11">
    <name type="scientific">Holdemania massiliensis</name>
    <dbReference type="NCBI Taxonomy" id="1468449"/>
    <lineage>
        <taxon>Bacteria</taxon>
        <taxon>Bacillati</taxon>
        <taxon>Bacillota</taxon>
        <taxon>Erysipelotrichia</taxon>
        <taxon>Erysipelotrichales</taxon>
        <taxon>Erysipelotrichaceae</taxon>
        <taxon>Holdemania</taxon>
    </lineage>
</organism>
<keyword evidence="6" id="KW-0598">Phosphotransferase system</keyword>
<keyword evidence="4" id="KW-0762">Sugar transport</keyword>
<evidence type="ECO:0000259" key="8">
    <source>
        <dbReference type="PROSITE" id="PS51101"/>
    </source>
</evidence>
<dbReference type="InterPro" id="IPR036667">
    <property type="entry name" value="PTS_IIB_sorbose-sp_sf"/>
</dbReference>
<dbReference type="GO" id="GO:0009401">
    <property type="term" value="P:phosphoenolpyruvate-dependent sugar phosphotransferase system"/>
    <property type="evidence" value="ECO:0007669"/>
    <property type="project" value="UniProtKB-KW"/>
</dbReference>
<dbReference type="Gene3D" id="3.40.35.10">
    <property type="entry name" value="Phosphotransferase system, sorbose subfamily IIB component"/>
    <property type="match status" value="1"/>
</dbReference>
<keyword evidence="2" id="KW-0813">Transport</keyword>
<name>A0A6N7S3P4_9FIRM</name>
<evidence type="ECO:0000256" key="2">
    <source>
        <dbReference type="ARBA" id="ARBA00022448"/>
    </source>
</evidence>
<evidence type="ECO:0000313" key="9">
    <source>
        <dbReference type="EMBL" id="MSA88302.1"/>
    </source>
</evidence>
<protein>
    <submittedName>
        <fullName evidence="9">PTS mannose/fructose/sorbose transporter subunit IIB</fullName>
    </submittedName>
</protein>
<feature type="domain" description="PTS EIIB type-4" evidence="8">
    <location>
        <begin position="1"/>
        <end position="158"/>
    </location>
</feature>
<dbReference type="Pfam" id="PF03830">
    <property type="entry name" value="PTSIIB_sorb"/>
    <property type="match status" value="1"/>
</dbReference>
<accession>A0A6N7S3P4</accession>
<dbReference type="GO" id="GO:0008982">
    <property type="term" value="F:protein-N(PI)-phosphohistidine-sugar phosphotransferase activity"/>
    <property type="evidence" value="ECO:0007669"/>
    <property type="project" value="InterPro"/>
</dbReference>
<dbReference type="SUPFAM" id="SSF52728">
    <property type="entry name" value="PTS IIb component"/>
    <property type="match status" value="1"/>
</dbReference>
<proteinExistence type="predicted"/>
<reference evidence="11 12" key="1">
    <citation type="journal article" date="2019" name="Nat. Med.">
        <title>A library of human gut bacterial isolates paired with longitudinal multiomics data enables mechanistic microbiome research.</title>
        <authorList>
            <person name="Poyet M."/>
            <person name="Groussin M."/>
            <person name="Gibbons S.M."/>
            <person name="Avila-Pacheco J."/>
            <person name="Jiang X."/>
            <person name="Kearney S.M."/>
            <person name="Perrotta A.R."/>
            <person name="Berdy B."/>
            <person name="Zhao S."/>
            <person name="Lieberman T.D."/>
            <person name="Swanson P.K."/>
            <person name="Smith M."/>
            <person name="Roesemann S."/>
            <person name="Alexander J.E."/>
            <person name="Rich S.A."/>
            <person name="Livny J."/>
            <person name="Vlamakis H."/>
            <person name="Clish C."/>
            <person name="Bullock K."/>
            <person name="Deik A."/>
            <person name="Scott J."/>
            <person name="Pierce K.A."/>
            <person name="Xavier R.J."/>
            <person name="Alm E.J."/>
        </authorList>
    </citation>
    <scope>NUCLEOTIDE SEQUENCE [LARGE SCALE GENOMIC DNA]</scope>
    <source>
        <strain evidence="9 11">BIOML-A4</strain>
        <strain evidence="10 12">BIOML-A5</strain>
    </source>
</reference>
<dbReference type="InterPro" id="IPR004720">
    <property type="entry name" value="PTS_IIB_sorbose-sp"/>
</dbReference>
<evidence type="ECO:0000313" key="12">
    <source>
        <dbReference type="Proteomes" id="UP000480929"/>
    </source>
</evidence>
<gene>
    <name evidence="10" type="ORF">GKD88_05860</name>
    <name evidence="9" type="ORF">GKE08_03075</name>
</gene>
<dbReference type="AlphaFoldDB" id="A0A6N7S3P4"/>
<evidence type="ECO:0000256" key="1">
    <source>
        <dbReference type="ARBA" id="ARBA00004496"/>
    </source>
</evidence>
<keyword evidence="12" id="KW-1185">Reference proteome</keyword>
<evidence type="ECO:0000256" key="3">
    <source>
        <dbReference type="ARBA" id="ARBA00022490"/>
    </source>
</evidence>
<comment type="subcellular location">
    <subcellularLocation>
        <location evidence="1">Cytoplasm</location>
    </subcellularLocation>
</comment>
<dbReference type="GO" id="GO:0005737">
    <property type="term" value="C:cytoplasm"/>
    <property type="evidence" value="ECO:0007669"/>
    <property type="project" value="UniProtKB-SubCell"/>
</dbReference>
<dbReference type="Proteomes" id="UP000433575">
    <property type="component" value="Unassembled WGS sequence"/>
</dbReference>
<dbReference type="RefSeq" id="WP_154237904.1">
    <property type="nucleotide sequence ID" value="NZ_AP031450.1"/>
</dbReference>
<dbReference type="EMBL" id="WKPJ01000003">
    <property type="protein sequence ID" value="MSA88302.1"/>
    <property type="molecule type" value="Genomic_DNA"/>
</dbReference>
<evidence type="ECO:0000256" key="5">
    <source>
        <dbReference type="ARBA" id="ARBA00022679"/>
    </source>
</evidence>